<dbReference type="InterPro" id="IPR036465">
    <property type="entry name" value="vWFA_dom_sf"/>
</dbReference>
<evidence type="ECO:0000313" key="3">
    <source>
        <dbReference type="EMBL" id="AWM01754.1"/>
    </source>
</evidence>
<dbReference type="InterPro" id="IPR028087">
    <property type="entry name" value="Tad_N"/>
</dbReference>
<evidence type="ECO:0000259" key="2">
    <source>
        <dbReference type="PROSITE" id="PS50234"/>
    </source>
</evidence>
<feature type="domain" description="VWFA" evidence="2">
    <location>
        <begin position="155"/>
        <end position="440"/>
    </location>
</feature>
<accession>A0A2U8PVH7</accession>
<name>A0A2U8PVH7_9BRAD</name>
<dbReference type="RefSeq" id="WP_094891934.1">
    <property type="nucleotide sequence ID" value="NZ_CP029426.2"/>
</dbReference>
<dbReference type="PROSITE" id="PS50234">
    <property type="entry name" value="VWFA"/>
    <property type="match status" value="1"/>
</dbReference>
<dbReference type="Gene3D" id="3.40.50.410">
    <property type="entry name" value="von Willebrand factor, type A domain"/>
    <property type="match status" value="1"/>
</dbReference>
<dbReference type="InterPro" id="IPR002035">
    <property type="entry name" value="VWF_A"/>
</dbReference>
<keyword evidence="1" id="KW-0472">Membrane</keyword>
<protein>
    <submittedName>
        <fullName evidence="3">TadE/TadG family protein</fullName>
    </submittedName>
</protein>
<dbReference type="CDD" id="cd00198">
    <property type="entry name" value="vWFA"/>
    <property type="match status" value="1"/>
</dbReference>
<dbReference type="OrthoDB" id="7522752at2"/>
<gene>
    <name evidence="3" type="ORF">CIT40_18070</name>
</gene>
<dbReference type="Pfam" id="PF13400">
    <property type="entry name" value="Tad"/>
    <property type="match status" value="1"/>
</dbReference>
<dbReference type="SUPFAM" id="SSF53300">
    <property type="entry name" value="vWA-like"/>
    <property type="match status" value="1"/>
</dbReference>
<keyword evidence="1" id="KW-1133">Transmembrane helix</keyword>
<dbReference type="EMBL" id="CP029426">
    <property type="protein sequence ID" value="AWM01754.1"/>
    <property type="molecule type" value="Genomic_DNA"/>
</dbReference>
<organism evidence="3 4">
    <name type="scientific">Bradyrhizobium amphicarpaeae</name>
    <dbReference type="NCBI Taxonomy" id="1404768"/>
    <lineage>
        <taxon>Bacteria</taxon>
        <taxon>Pseudomonadati</taxon>
        <taxon>Pseudomonadota</taxon>
        <taxon>Alphaproteobacteria</taxon>
        <taxon>Hyphomicrobiales</taxon>
        <taxon>Nitrobacteraceae</taxon>
        <taxon>Bradyrhizobium</taxon>
    </lineage>
</organism>
<proteinExistence type="predicted"/>
<sequence>MSRLPLVSRLGRQFARFAAAEQGNIAVIFAIALVPVLSFVGAAIDYSRAAQARASMQSALDSTALMLSRDLSSGTITTSQISSKAQTYFNALFTNTATLPSVSVGATYNASTSIGSTIQLTGTGTYTTSFMKIAGFPTLGIDTSSTSAWGLTRMRVALVLDVTGSMADDGKMPAMQTAAKNLVDQLSALAKNNGDVYISIVPFAKDVNVGASNYNKNWIDFSDWEAANGTRVCTARNNWGQCTSSTWTPANHNTWNGCVTDRDQDYDTKNTTPTAGNSSTLFPAEQYSYCNASGSAYIQPIMPLSYDWSALKTLIGNLVPTGNTNQGIGLAWGWMTLSTGDPMNAPAKDTNYTYKDAIVILSDGLNTQNRWYSNASQIDARQKKLCDNAKAQPNNITIYTVQVNTGGDPTSSVLQYCASGSDKFYLVTSASQTVSVFKDIGTSLSKLRVAR</sequence>
<evidence type="ECO:0000313" key="4">
    <source>
        <dbReference type="Proteomes" id="UP000215884"/>
    </source>
</evidence>
<keyword evidence="1" id="KW-0812">Transmembrane</keyword>
<evidence type="ECO:0000256" key="1">
    <source>
        <dbReference type="SAM" id="Phobius"/>
    </source>
</evidence>
<dbReference type="KEGG" id="brq:CIT40_18070"/>
<reference evidence="3 4" key="1">
    <citation type="journal article" date="2017" name="Syst. Appl. Microbiol.">
        <title>Soybeans inoculated with root zone soils of Canadian native legumes harbour diverse and novel Bradyrhizobium spp. that possess agricultural potential.</title>
        <authorList>
            <person name="Bromfield E.S.P."/>
            <person name="Cloutier S."/>
            <person name="Tambong J.T."/>
            <person name="Tran Thi T.V."/>
        </authorList>
    </citation>
    <scope>NUCLEOTIDE SEQUENCE [LARGE SCALE GENOMIC DNA]</scope>
    <source>
        <strain evidence="3 4">39S1MB</strain>
    </source>
</reference>
<reference evidence="3 4" key="2">
    <citation type="journal article" date="2019" name="Int. J. Syst. Evol. Microbiol.">
        <title>Description and complete genome sequence of Bradyrhizobium amphicarpaeae sp. nov., harbouring photosystem and nitrogen-fixation genes.</title>
        <authorList>
            <person name="Bromfield E.S.P."/>
            <person name="Cloutier S."/>
            <person name="Nguyen H.D.T."/>
        </authorList>
    </citation>
    <scope>NUCLEOTIDE SEQUENCE [LARGE SCALE GENOMIC DNA]</scope>
    <source>
        <strain evidence="3 4">39S1MB</strain>
    </source>
</reference>
<dbReference type="AlphaFoldDB" id="A0A2U8PVH7"/>
<feature type="transmembrane region" description="Helical" evidence="1">
    <location>
        <begin position="25"/>
        <end position="46"/>
    </location>
</feature>
<dbReference type="Proteomes" id="UP000215884">
    <property type="component" value="Chromosome"/>
</dbReference>
<keyword evidence="4" id="KW-1185">Reference proteome</keyword>